<sequence>MALSAGVGVLIGLGLGSGVTALLMRRTIRRQDNALQQSLNRLNRIQADHTQELNAALAKMEADYEQQMAAKIERYQDTHQEHLSELQAEYEARIAVLMNVPLQEMGEDTALPLPADNLDPGTDSSADSSADSSNAAASATDTASADEPTVDNTFIPIPDPWGESSTPDMAPQAPAPVAETPIAAPSRPAPSQPNLTQTATELGKAAAINRKEAVRAVPQLGKLIKDNDADVRLAAVTALQDSGSIKAIPFLRQALRDSDNRIVAAASAALNRFKGAKKPAPKAKTIKKKRRR</sequence>
<feature type="coiled-coil region" evidence="3">
    <location>
        <begin position="28"/>
        <end position="70"/>
    </location>
</feature>
<accession>A0A928ZXG2</accession>
<dbReference type="EMBL" id="JADEXP010000251">
    <property type="protein sequence ID" value="MBE9069239.1"/>
    <property type="molecule type" value="Genomic_DNA"/>
</dbReference>
<comment type="caution">
    <text evidence="5">The sequence shown here is derived from an EMBL/GenBank/DDBJ whole genome shotgun (WGS) entry which is preliminary data.</text>
</comment>
<dbReference type="GO" id="GO:0030089">
    <property type="term" value="C:phycobilisome"/>
    <property type="evidence" value="ECO:0007669"/>
    <property type="project" value="UniProtKB-KW"/>
</dbReference>
<dbReference type="InterPro" id="IPR011989">
    <property type="entry name" value="ARM-like"/>
</dbReference>
<dbReference type="RefSeq" id="WP_193995152.1">
    <property type="nucleotide sequence ID" value="NZ_JADEXP010000251.1"/>
</dbReference>
<dbReference type="SUPFAM" id="SSF48371">
    <property type="entry name" value="ARM repeat"/>
    <property type="match status" value="1"/>
</dbReference>
<dbReference type="AlphaFoldDB" id="A0A928ZXG2"/>
<keyword evidence="2" id="KW-0605">Phycobilisome</keyword>
<dbReference type="Gene3D" id="1.25.10.10">
    <property type="entry name" value="Leucine-rich Repeat Variant"/>
    <property type="match status" value="1"/>
</dbReference>
<reference evidence="5" key="1">
    <citation type="submission" date="2020-10" db="EMBL/GenBank/DDBJ databases">
        <authorList>
            <person name="Castelo-Branco R."/>
            <person name="Eusebio N."/>
            <person name="Adriana R."/>
            <person name="Vieira A."/>
            <person name="Brugerolle De Fraissinette N."/>
            <person name="Rezende De Castro R."/>
            <person name="Schneider M.P."/>
            <person name="Vasconcelos V."/>
            <person name="Leao P.N."/>
        </authorList>
    </citation>
    <scope>NUCLEOTIDE SEQUENCE</scope>
    <source>
        <strain evidence="5">LEGE 11479</strain>
    </source>
</reference>
<name>A0A928ZXG2_LEPEC</name>
<evidence type="ECO:0000256" key="3">
    <source>
        <dbReference type="SAM" id="Coils"/>
    </source>
</evidence>
<dbReference type="Pfam" id="PF13646">
    <property type="entry name" value="HEAT_2"/>
    <property type="match status" value="1"/>
</dbReference>
<evidence type="ECO:0000256" key="1">
    <source>
        <dbReference type="ARBA" id="ARBA00022549"/>
    </source>
</evidence>
<organism evidence="5 6">
    <name type="scientific">Leptolyngbya cf. ectocarpi LEGE 11479</name>
    <dbReference type="NCBI Taxonomy" id="1828722"/>
    <lineage>
        <taxon>Bacteria</taxon>
        <taxon>Bacillati</taxon>
        <taxon>Cyanobacteriota</taxon>
        <taxon>Cyanophyceae</taxon>
        <taxon>Leptolyngbyales</taxon>
        <taxon>Leptolyngbyaceae</taxon>
        <taxon>Leptolyngbya group</taxon>
        <taxon>Leptolyngbya</taxon>
    </lineage>
</organism>
<gene>
    <name evidence="5" type="ORF">IQ260_21590</name>
</gene>
<feature type="region of interest" description="Disordered" evidence="4">
    <location>
        <begin position="110"/>
        <end position="175"/>
    </location>
</feature>
<evidence type="ECO:0000256" key="2">
    <source>
        <dbReference type="ARBA" id="ARBA00022738"/>
    </source>
</evidence>
<proteinExistence type="predicted"/>
<keyword evidence="6" id="KW-1185">Reference proteome</keyword>
<keyword evidence="1" id="KW-0042">Antenna complex</keyword>
<feature type="compositionally biased region" description="Low complexity" evidence="4">
    <location>
        <begin position="122"/>
        <end position="146"/>
    </location>
</feature>
<dbReference type="InterPro" id="IPR016024">
    <property type="entry name" value="ARM-type_fold"/>
</dbReference>
<protein>
    <submittedName>
        <fullName evidence="5">HEAT repeat domain-containing protein</fullName>
    </submittedName>
</protein>
<evidence type="ECO:0000313" key="6">
    <source>
        <dbReference type="Proteomes" id="UP000615026"/>
    </source>
</evidence>
<dbReference type="Proteomes" id="UP000615026">
    <property type="component" value="Unassembled WGS sequence"/>
</dbReference>
<keyword evidence="3" id="KW-0175">Coiled coil</keyword>
<evidence type="ECO:0000313" key="5">
    <source>
        <dbReference type="EMBL" id="MBE9069239.1"/>
    </source>
</evidence>
<evidence type="ECO:0000256" key="4">
    <source>
        <dbReference type="SAM" id="MobiDB-lite"/>
    </source>
</evidence>